<keyword evidence="3" id="KW-1185">Reference proteome</keyword>
<protein>
    <recommendedName>
        <fullName evidence="1">Transferrin-like domain-containing protein</fullName>
    </recommendedName>
</protein>
<feature type="domain" description="Transferrin-like" evidence="1">
    <location>
        <begin position="1"/>
        <end position="131"/>
    </location>
</feature>
<dbReference type="Proteomes" id="UP000827092">
    <property type="component" value="Unassembled WGS sequence"/>
</dbReference>
<dbReference type="AlphaFoldDB" id="A0AAV6U2N0"/>
<evidence type="ECO:0000259" key="1">
    <source>
        <dbReference type="PROSITE" id="PS51408"/>
    </source>
</evidence>
<sequence length="131" mass="14225">MVEREEADVTNADPRALYIAGRFYKLRPVATELVNGVPFLYQSVAVVPNKSSSIKSPSDLVNATSCHAGMDDVAGWHIPLAKLLSQGTAEQDCQEGDLGVARDFFGGSCVPGQWSADPLVDRELSEWLLFL</sequence>
<dbReference type="Gene3D" id="3.40.190.10">
    <property type="entry name" value="Periplasmic binding protein-like II"/>
    <property type="match status" value="1"/>
</dbReference>
<evidence type="ECO:0000313" key="2">
    <source>
        <dbReference type="EMBL" id="KAG8178068.1"/>
    </source>
</evidence>
<dbReference type="InterPro" id="IPR001156">
    <property type="entry name" value="Transferrin-like_dom"/>
</dbReference>
<dbReference type="GO" id="GO:0005886">
    <property type="term" value="C:plasma membrane"/>
    <property type="evidence" value="ECO:0007669"/>
    <property type="project" value="TreeGrafter"/>
</dbReference>
<evidence type="ECO:0000313" key="3">
    <source>
        <dbReference type="Proteomes" id="UP000827092"/>
    </source>
</evidence>
<organism evidence="2 3">
    <name type="scientific">Oedothorax gibbosus</name>
    <dbReference type="NCBI Taxonomy" id="931172"/>
    <lineage>
        <taxon>Eukaryota</taxon>
        <taxon>Metazoa</taxon>
        <taxon>Ecdysozoa</taxon>
        <taxon>Arthropoda</taxon>
        <taxon>Chelicerata</taxon>
        <taxon>Arachnida</taxon>
        <taxon>Araneae</taxon>
        <taxon>Araneomorphae</taxon>
        <taxon>Entelegynae</taxon>
        <taxon>Araneoidea</taxon>
        <taxon>Linyphiidae</taxon>
        <taxon>Erigoninae</taxon>
        <taxon>Oedothorax</taxon>
    </lineage>
</organism>
<dbReference type="GO" id="GO:0006826">
    <property type="term" value="P:iron ion transport"/>
    <property type="evidence" value="ECO:0007669"/>
    <property type="project" value="TreeGrafter"/>
</dbReference>
<dbReference type="GO" id="GO:0005769">
    <property type="term" value="C:early endosome"/>
    <property type="evidence" value="ECO:0007669"/>
    <property type="project" value="TreeGrafter"/>
</dbReference>
<dbReference type="GO" id="GO:0005615">
    <property type="term" value="C:extracellular space"/>
    <property type="evidence" value="ECO:0007669"/>
    <property type="project" value="TreeGrafter"/>
</dbReference>
<gene>
    <name evidence="2" type="ORF">JTE90_026021</name>
</gene>
<dbReference type="PRINTS" id="PR00422">
    <property type="entry name" value="TRANSFERRIN"/>
</dbReference>
<dbReference type="PANTHER" id="PTHR11485:SF29">
    <property type="entry name" value="TRANSFERRIN 2"/>
    <property type="match status" value="1"/>
</dbReference>
<comment type="caution">
    <text evidence="2">The sequence shown here is derived from an EMBL/GenBank/DDBJ whole genome shotgun (WGS) entry which is preliminary data.</text>
</comment>
<name>A0AAV6U2N0_9ARAC</name>
<dbReference type="SUPFAM" id="SSF53850">
    <property type="entry name" value="Periplasmic binding protein-like II"/>
    <property type="match status" value="1"/>
</dbReference>
<dbReference type="PROSITE" id="PS51408">
    <property type="entry name" value="TRANSFERRIN_LIKE_4"/>
    <property type="match status" value="1"/>
</dbReference>
<proteinExistence type="predicted"/>
<dbReference type="PANTHER" id="PTHR11485">
    <property type="entry name" value="TRANSFERRIN"/>
    <property type="match status" value="1"/>
</dbReference>
<reference evidence="2 3" key="1">
    <citation type="journal article" date="2022" name="Nat. Ecol. Evol.">
        <title>A masculinizing supergene underlies an exaggerated male reproductive morph in a spider.</title>
        <authorList>
            <person name="Hendrickx F."/>
            <person name="De Corte Z."/>
            <person name="Sonet G."/>
            <person name="Van Belleghem S.M."/>
            <person name="Kostlbacher S."/>
            <person name="Vangestel C."/>
        </authorList>
    </citation>
    <scope>NUCLEOTIDE SEQUENCE [LARGE SCALE GENOMIC DNA]</scope>
    <source>
        <strain evidence="2">W744_W776</strain>
    </source>
</reference>
<dbReference type="Pfam" id="PF00405">
    <property type="entry name" value="Transferrin"/>
    <property type="match status" value="1"/>
</dbReference>
<accession>A0AAV6U2N0</accession>
<dbReference type="EMBL" id="JAFNEN010000719">
    <property type="protein sequence ID" value="KAG8178068.1"/>
    <property type="molecule type" value="Genomic_DNA"/>
</dbReference>
<dbReference type="GO" id="GO:0055037">
    <property type="term" value="C:recycling endosome"/>
    <property type="evidence" value="ECO:0007669"/>
    <property type="project" value="TreeGrafter"/>
</dbReference>